<feature type="domain" description="GGDEF" evidence="4">
    <location>
        <begin position="210"/>
        <end position="349"/>
    </location>
</feature>
<dbReference type="Pfam" id="PF00990">
    <property type="entry name" value="GGDEF"/>
    <property type="match status" value="1"/>
</dbReference>
<feature type="transmembrane region" description="Helical" evidence="3">
    <location>
        <begin position="113"/>
        <end position="131"/>
    </location>
</feature>
<dbReference type="InterPro" id="IPR000160">
    <property type="entry name" value="GGDEF_dom"/>
</dbReference>
<evidence type="ECO:0000256" key="1">
    <source>
        <dbReference type="ARBA" id="ARBA00012528"/>
    </source>
</evidence>
<evidence type="ECO:0000256" key="3">
    <source>
        <dbReference type="SAM" id="Phobius"/>
    </source>
</evidence>
<protein>
    <recommendedName>
        <fullName evidence="1">diguanylate cyclase</fullName>
        <ecNumber evidence="1">2.7.7.65</ecNumber>
    </recommendedName>
</protein>
<dbReference type="CDD" id="cd01949">
    <property type="entry name" value="GGDEF"/>
    <property type="match status" value="1"/>
</dbReference>
<dbReference type="RefSeq" id="WP_106889638.1">
    <property type="nucleotide sequence ID" value="NZ_CP027860.1"/>
</dbReference>
<organism evidence="5 6">
    <name type="scientific">Ahniella affigens</name>
    <dbReference type="NCBI Taxonomy" id="2021234"/>
    <lineage>
        <taxon>Bacteria</taxon>
        <taxon>Pseudomonadati</taxon>
        <taxon>Pseudomonadota</taxon>
        <taxon>Gammaproteobacteria</taxon>
        <taxon>Lysobacterales</taxon>
        <taxon>Rhodanobacteraceae</taxon>
        <taxon>Ahniella</taxon>
    </lineage>
</organism>
<feature type="transmembrane region" description="Helical" evidence="3">
    <location>
        <begin position="164"/>
        <end position="184"/>
    </location>
</feature>
<dbReference type="InterPro" id="IPR050469">
    <property type="entry name" value="Diguanylate_Cyclase"/>
</dbReference>
<dbReference type="NCBIfam" id="TIGR00254">
    <property type="entry name" value="GGDEF"/>
    <property type="match status" value="1"/>
</dbReference>
<keyword evidence="6" id="KW-1185">Reference proteome</keyword>
<dbReference type="AlphaFoldDB" id="A0A2P1PLK2"/>
<accession>A0A2P1PLK2</accession>
<dbReference type="Proteomes" id="UP000241074">
    <property type="component" value="Chromosome"/>
</dbReference>
<dbReference type="InterPro" id="IPR043128">
    <property type="entry name" value="Rev_trsase/Diguanyl_cyclase"/>
</dbReference>
<sequence>MLPDWLPLTATLAAALLTAGFRRHRLFQCSVLMVLMALALTKADPVRGTTSALAFLPWLFAYAAIMPEARWRARRSAFWLGALALLLVLSQYAPAHVLRALLNIGLAINPSAHPGLGAAGLHALAASVLLVRWILRGAFFDAAGAVLMLAIAAVWTQVGSPAAFAIWLVLAAALTMLLVLVGSYRMAFVDGLTGLPNRRALDETLDRLSGTFAIAMVDVDHFKQFNDTHGHAAGDVVLREVAALLHKQSRGKAFRYGGEEFCLLYVDGQVDHAMDGCESARTALESKPIRVRSPNAQGKPGKPKDVKVTASLGLAQRTEKRKQPREVLQAADKALYKAKGQGRNRVVQA</sequence>
<dbReference type="OrthoDB" id="9812260at2"/>
<comment type="catalytic activity">
    <reaction evidence="2">
        <text>2 GTP = 3',3'-c-di-GMP + 2 diphosphate</text>
        <dbReference type="Rhea" id="RHEA:24898"/>
        <dbReference type="ChEBI" id="CHEBI:33019"/>
        <dbReference type="ChEBI" id="CHEBI:37565"/>
        <dbReference type="ChEBI" id="CHEBI:58805"/>
        <dbReference type="EC" id="2.7.7.65"/>
    </reaction>
</comment>
<dbReference type="GO" id="GO:0052621">
    <property type="term" value="F:diguanylate cyclase activity"/>
    <property type="evidence" value="ECO:0007669"/>
    <property type="project" value="UniProtKB-EC"/>
</dbReference>
<feature type="transmembrane region" description="Helical" evidence="3">
    <location>
        <begin position="46"/>
        <end position="65"/>
    </location>
</feature>
<evidence type="ECO:0000313" key="5">
    <source>
        <dbReference type="EMBL" id="AVP95709.1"/>
    </source>
</evidence>
<keyword evidence="3" id="KW-0812">Transmembrane</keyword>
<keyword evidence="3" id="KW-1133">Transmembrane helix</keyword>
<dbReference type="Gene3D" id="3.30.70.270">
    <property type="match status" value="1"/>
</dbReference>
<reference evidence="5 6" key="2">
    <citation type="submission" date="2018-03" db="EMBL/GenBank/DDBJ databases">
        <authorList>
            <person name="Keele B.F."/>
        </authorList>
    </citation>
    <scope>NUCLEOTIDE SEQUENCE [LARGE SCALE GENOMIC DNA]</scope>
    <source>
        <strain evidence="5 6">D13</strain>
    </source>
</reference>
<dbReference type="SMART" id="SM00267">
    <property type="entry name" value="GGDEF"/>
    <property type="match status" value="1"/>
</dbReference>
<dbReference type="PANTHER" id="PTHR45138">
    <property type="entry name" value="REGULATORY COMPONENTS OF SENSORY TRANSDUCTION SYSTEM"/>
    <property type="match status" value="1"/>
</dbReference>
<reference evidence="5 6" key="1">
    <citation type="submission" date="2018-03" db="EMBL/GenBank/DDBJ databases">
        <title>Ahniella affigens gen. nov., sp. nov., a gammaproteobacterium isolated from sandy soil near a stream.</title>
        <authorList>
            <person name="Ko Y."/>
            <person name="Kim J.-H."/>
        </authorList>
    </citation>
    <scope>NUCLEOTIDE SEQUENCE [LARGE SCALE GENOMIC DNA]</scope>
    <source>
        <strain evidence="5 6">D13</strain>
    </source>
</reference>
<keyword evidence="3" id="KW-0472">Membrane</keyword>
<dbReference type="SUPFAM" id="SSF55073">
    <property type="entry name" value="Nucleotide cyclase"/>
    <property type="match status" value="1"/>
</dbReference>
<dbReference type="InterPro" id="IPR029787">
    <property type="entry name" value="Nucleotide_cyclase"/>
</dbReference>
<proteinExistence type="predicted"/>
<dbReference type="PANTHER" id="PTHR45138:SF9">
    <property type="entry name" value="DIGUANYLATE CYCLASE DGCM-RELATED"/>
    <property type="match status" value="1"/>
</dbReference>
<dbReference type="EMBL" id="CP027860">
    <property type="protein sequence ID" value="AVP95709.1"/>
    <property type="molecule type" value="Genomic_DNA"/>
</dbReference>
<dbReference type="GO" id="GO:0005886">
    <property type="term" value="C:plasma membrane"/>
    <property type="evidence" value="ECO:0007669"/>
    <property type="project" value="TreeGrafter"/>
</dbReference>
<feature type="transmembrane region" description="Helical" evidence="3">
    <location>
        <begin position="77"/>
        <end position="93"/>
    </location>
</feature>
<dbReference type="GO" id="GO:1902201">
    <property type="term" value="P:negative regulation of bacterial-type flagellum-dependent cell motility"/>
    <property type="evidence" value="ECO:0007669"/>
    <property type="project" value="TreeGrafter"/>
</dbReference>
<dbReference type="PROSITE" id="PS50887">
    <property type="entry name" value="GGDEF"/>
    <property type="match status" value="1"/>
</dbReference>
<gene>
    <name evidence="5" type="ORF">C7S18_00210</name>
</gene>
<dbReference type="GO" id="GO:0043709">
    <property type="term" value="P:cell adhesion involved in single-species biofilm formation"/>
    <property type="evidence" value="ECO:0007669"/>
    <property type="project" value="TreeGrafter"/>
</dbReference>
<dbReference type="EC" id="2.7.7.65" evidence="1"/>
<feature type="transmembrane region" description="Helical" evidence="3">
    <location>
        <begin position="138"/>
        <end position="158"/>
    </location>
</feature>
<evidence type="ECO:0000259" key="4">
    <source>
        <dbReference type="PROSITE" id="PS50887"/>
    </source>
</evidence>
<dbReference type="KEGG" id="xba:C7S18_00210"/>
<name>A0A2P1PLK2_9GAMM</name>
<evidence type="ECO:0000256" key="2">
    <source>
        <dbReference type="ARBA" id="ARBA00034247"/>
    </source>
</evidence>
<evidence type="ECO:0000313" key="6">
    <source>
        <dbReference type="Proteomes" id="UP000241074"/>
    </source>
</evidence>